<feature type="binding site" evidence="11">
    <location>
        <position position="185"/>
    </location>
    <ligand>
        <name>[4Fe-4S] cluster</name>
        <dbReference type="ChEBI" id="CHEBI:49883"/>
        <label>2</label>
    </ligand>
</feature>
<accession>A0A497XNP1</accession>
<dbReference type="PANTHER" id="PTHR30013:SF5">
    <property type="entry name" value="HYDROGENASE SMALL SUBUNIT"/>
    <property type="match status" value="1"/>
</dbReference>
<keyword evidence="5 11" id="KW-0004">4Fe-4S</keyword>
<comment type="similarity">
    <text evidence="3">Belongs to the [NiFe]/[NiFeSe] hydrogenase small subunit family.</text>
</comment>
<gene>
    <name evidence="14" type="ORF">BCF55_0831</name>
</gene>
<feature type="domain" description="Cytochrome-c3 hydrogenase C-terminal" evidence="13">
    <location>
        <begin position="180"/>
        <end position="254"/>
    </location>
</feature>
<dbReference type="InterPro" id="IPR037148">
    <property type="entry name" value="NiFe-Hase_small_C_sf"/>
</dbReference>
<evidence type="ECO:0000256" key="5">
    <source>
        <dbReference type="ARBA" id="ARBA00022485"/>
    </source>
</evidence>
<dbReference type="Pfam" id="PF14720">
    <property type="entry name" value="NiFe_hyd_SSU_C"/>
    <property type="match status" value="1"/>
</dbReference>
<feature type="binding site" evidence="11">
    <location>
        <position position="11"/>
    </location>
    <ligand>
        <name>[4Fe-4S] cluster</name>
        <dbReference type="ChEBI" id="CHEBI:49883"/>
        <label>1</label>
    </ligand>
</feature>
<dbReference type="SUPFAM" id="SSF56770">
    <property type="entry name" value="HydA/Nqo6-like"/>
    <property type="match status" value="1"/>
</dbReference>
<evidence type="ECO:0000256" key="4">
    <source>
        <dbReference type="ARBA" id="ARBA00011771"/>
    </source>
</evidence>
<keyword evidence="6 11" id="KW-0479">Metal-binding</keyword>
<dbReference type="Proteomes" id="UP000267841">
    <property type="component" value="Unassembled WGS sequence"/>
</dbReference>
<dbReference type="PIRSF" id="PIRSF000310">
    <property type="entry name" value="NiFe_hyd_ssu"/>
    <property type="match status" value="1"/>
</dbReference>
<feature type="binding site" evidence="11">
    <location>
        <position position="246"/>
    </location>
    <ligand>
        <name>[3Fe-4S] cluster</name>
        <dbReference type="ChEBI" id="CHEBI:21137"/>
    </ligand>
</feature>
<dbReference type="GO" id="GO:0046872">
    <property type="term" value="F:metal ion binding"/>
    <property type="evidence" value="ECO:0007669"/>
    <property type="project" value="UniProtKB-KW"/>
</dbReference>
<dbReference type="PANTHER" id="PTHR30013">
    <property type="entry name" value="NIFE / NIFESE HYDROGENASE SMALL SUBUNIT FAMILY MEMBER"/>
    <property type="match status" value="1"/>
</dbReference>
<dbReference type="PRINTS" id="PR00614">
    <property type="entry name" value="NIHGNASESMLL"/>
</dbReference>
<evidence type="ECO:0000259" key="12">
    <source>
        <dbReference type="Pfam" id="PF01058"/>
    </source>
</evidence>
<dbReference type="AlphaFoldDB" id="A0A497XNP1"/>
<keyword evidence="11" id="KW-0003">3Fe-4S</keyword>
<feature type="binding site" evidence="11">
    <location>
        <position position="225"/>
    </location>
    <ligand>
        <name>[3Fe-4S] cluster</name>
        <dbReference type="ChEBI" id="CHEBI:21137"/>
    </ligand>
</feature>
<comment type="subcellular location">
    <subcellularLocation>
        <location evidence="2">Cell envelope</location>
    </subcellularLocation>
</comment>
<evidence type="ECO:0000256" key="9">
    <source>
        <dbReference type="ARBA" id="ARBA00023004"/>
    </source>
</evidence>
<feature type="binding site" evidence="11">
    <location>
        <position position="102"/>
    </location>
    <ligand>
        <name>[4Fe-4S] cluster</name>
        <dbReference type="ChEBI" id="CHEBI:49883"/>
        <label>1</label>
    </ligand>
</feature>
<keyword evidence="9 11" id="KW-0408">Iron</keyword>
<evidence type="ECO:0000256" key="7">
    <source>
        <dbReference type="ARBA" id="ARBA00022729"/>
    </source>
</evidence>
<keyword evidence="8" id="KW-0560">Oxidoreductase</keyword>
<comment type="cofactor">
    <cofactor evidence="1">
        <name>[4Fe-4S] cluster</name>
        <dbReference type="ChEBI" id="CHEBI:49883"/>
    </cofactor>
</comment>
<dbReference type="InterPro" id="IPR001821">
    <property type="entry name" value="NiFe_hydrogenase_ssu"/>
</dbReference>
<evidence type="ECO:0000256" key="8">
    <source>
        <dbReference type="ARBA" id="ARBA00023002"/>
    </source>
</evidence>
<evidence type="ECO:0000256" key="6">
    <source>
        <dbReference type="ARBA" id="ARBA00022723"/>
    </source>
</evidence>
<dbReference type="InterPro" id="IPR027394">
    <property type="entry name" value="Cytochrome-c3_hydrogenase_C"/>
</dbReference>
<dbReference type="EMBL" id="RCCJ01000001">
    <property type="protein sequence ID" value="RLJ70555.1"/>
    <property type="molecule type" value="Genomic_DNA"/>
</dbReference>
<feature type="binding site" evidence="11">
    <location>
        <position position="216"/>
    </location>
    <ligand>
        <name>[4Fe-4S] cluster</name>
        <dbReference type="ChEBI" id="CHEBI:49883"/>
        <label>2</label>
    </ligand>
</feature>
<sequence>MNLLWLQGLTCSGNTQSFLCAENPSADEVLGMFEVLFCPFSSWEVDMEEVILKLLRRREELNVLILEGAVGGSDHRVCKRSFAEVVRELSRRADYVIALGNCAVFGNIPAKYDQEVKGLQYRFKQMGGVLGRDFRSRSGLPVINLSGCPAHPSWLSYVLLQILSQRKIELDELGRPKELYAYLTHHGCIRNEYFEWKVEAEELGKKEGCLFYYFGCKGPMTHSSCNRILWNGLSSKTRVGMPCVGCTEYDFPREGMLETRHLMGIPDELPLGVSKRGYILISGIAKTFAPERLKKRLMDEDSKETAQQD</sequence>
<feature type="binding site" evidence="11">
    <location>
        <position position="243"/>
    </location>
    <ligand>
        <name>[3Fe-4S] cluster</name>
        <dbReference type="ChEBI" id="CHEBI:21137"/>
    </ligand>
</feature>
<evidence type="ECO:0000256" key="10">
    <source>
        <dbReference type="ARBA" id="ARBA00023014"/>
    </source>
</evidence>
<evidence type="ECO:0000313" key="15">
    <source>
        <dbReference type="Proteomes" id="UP000267841"/>
    </source>
</evidence>
<organism evidence="14 15">
    <name type="scientific">Hydrogenivirga caldilitoris</name>
    <dbReference type="NCBI Taxonomy" id="246264"/>
    <lineage>
        <taxon>Bacteria</taxon>
        <taxon>Pseudomonadati</taxon>
        <taxon>Aquificota</taxon>
        <taxon>Aquificia</taxon>
        <taxon>Aquificales</taxon>
        <taxon>Aquificaceae</taxon>
        <taxon>Hydrogenivirga</taxon>
    </lineage>
</organism>
<dbReference type="OrthoDB" id="9766729at2"/>
<evidence type="ECO:0000256" key="3">
    <source>
        <dbReference type="ARBA" id="ARBA00006605"/>
    </source>
</evidence>
<evidence type="ECO:0000256" key="11">
    <source>
        <dbReference type="PIRSR" id="PIRSR000310-1"/>
    </source>
</evidence>
<evidence type="ECO:0000259" key="13">
    <source>
        <dbReference type="Pfam" id="PF14720"/>
    </source>
</evidence>
<dbReference type="Gene3D" id="4.10.480.10">
    <property type="entry name" value="Cytochrome-c3 hydrogenase, C-terminal domain"/>
    <property type="match status" value="1"/>
</dbReference>
<dbReference type="GO" id="GO:0009061">
    <property type="term" value="P:anaerobic respiration"/>
    <property type="evidence" value="ECO:0007669"/>
    <property type="project" value="TreeGrafter"/>
</dbReference>
<dbReference type="GO" id="GO:0044569">
    <property type="term" value="C:[Ni-Fe] hydrogenase complex"/>
    <property type="evidence" value="ECO:0007669"/>
    <property type="project" value="TreeGrafter"/>
</dbReference>
<feature type="binding site" evidence="11">
    <location>
        <position position="148"/>
    </location>
    <ligand>
        <name>[4Fe-4S] cluster</name>
        <dbReference type="ChEBI" id="CHEBI:49883"/>
        <label>1</label>
    </ligand>
</feature>
<feature type="binding site" evidence="11">
    <location>
        <position position="209"/>
    </location>
    <ligand>
        <name>[4Fe-4S] cluster</name>
        <dbReference type="ChEBI" id="CHEBI:49883"/>
        <label>2</label>
    </ligand>
</feature>
<feature type="binding site" evidence="11">
    <location>
        <position position="188"/>
    </location>
    <ligand>
        <name>[4Fe-4S] cluster</name>
        <dbReference type="ChEBI" id="CHEBI:49883"/>
        <label>2</label>
    </ligand>
</feature>
<dbReference type="Pfam" id="PF01058">
    <property type="entry name" value="Oxidored_q6"/>
    <property type="match status" value="1"/>
</dbReference>
<evidence type="ECO:0000256" key="1">
    <source>
        <dbReference type="ARBA" id="ARBA00001966"/>
    </source>
</evidence>
<evidence type="ECO:0000256" key="2">
    <source>
        <dbReference type="ARBA" id="ARBA00004196"/>
    </source>
</evidence>
<dbReference type="GO" id="GO:0051539">
    <property type="term" value="F:4 iron, 4 sulfur cluster binding"/>
    <property type="evidence" value="ECO:0007669"/>
    <property type="project" value="UniProtKB-KW"/>
</dbReference>
<reference evidence="14 15" key="1">
    <citation type="submission" date="2018-10" db="EMBL/GenBank/DDBJ databases">
        <title>Genomic Encyclopedia of Archaeal and Bacterial Type Strains, Phase II (KMG-II): from individual species to whole genera.</title>
        <authorList>
            <person name="Goeker M."/>
        </authorList>
    </citation>
    <scope>NUCLEOTIDE SEQUENCE [LARGE SCALE GENOMIC DNA]</scope>
    <source>
        <strain evidence="14 15">DSM 16510</strain>
    </source>
</reference>
<keyword evidence="10 11" id="KW-0411">Iron-sulfur</keyword>
<name>A0A497XNP1_9AQUI</name>
<comment type="caution">
    <text evidence="14">The sequence shown here is derived from an EMBL/GenBank/DDBJ whole genome shotgun (WGS) entry which is preliminary data.</text>
</comment>
<dbReference type="GO" id="GO:0009055">
    <property type="term" value="F:electron transfer activity"/>
    <property type="evidence" value="ECO:0007669"/>
    <property type="project" value="TreeGrafter"/>
</dbReference>
<dbReference type="GO" id="GO:0051538">
    <property type="term" value="F:3 iron, 4 sulfur cluster binding"/>
    <property type="evidence" value="ECO:0007669"/>
    <property type="project" value="UniProtKB-KW"/>
</dbReference>
<keyword evidence="7" id="KW-0732">Signal</keyword>
<dbReference type="Gene3D" id="3.40.50.700">
    <property type="entry name" value="NADH:ubiquinone oxidoreductase-like, 20kDa subunit"/>
    <property type="match status" value="1"/>
</dbReference>
<dbReference type="GO" id="GO:0008901">
    <property type="term" value="F:ferredoxin hydrogenase activity"/>
    <property type="evidence" value="ECO:0007669"/>
    <property type="project" value="InterPro"/>
</dbReference>
<comment type="subunit">
    <text evidence="4">Heterodimer of a large and a small subunit.</text>
</comment>
<dbReference type="InterPro" id="IPR037024">
    <property type="entry name" value="NiFe_Hase_small_N_sf"/>
</dbReference>
<dbReference type="RefSeq" id="WP_121010388.1">
    <property type="nucleotide sequence ID" value="NZ_RCCJ01000001.1"/>
</dbReference>
<feature type="domain" description="NADH:ubiquinone oxidoreductase-like 20kDa subunit" evidence="12">
    <location>
        <begin position="11"/>
        <end position="161"/>
    </location>
</feature>
<keyword evidence="15" id="KW-1185">Reference proteome</keyword>
<dbReference type="InterPro" id="IPR006137">
    <property type="entry name" value="NADH_UbQ_OxRdtase-like_20kDa"/>
</dbReference>
<dbReference type="GO" id="GO:0009375">
    <property type="term" value="C:ferredoxin hydrogenase complex"/>
    <property type="evidence" value="ECO:0007669"/>
    <property type="project" value="InterPro"/>
</dbReference>
<dbReference type="GO" id="GO:0016020">
    <property type="term" value="C:membrane"/>
    <property type="evidence" value="ECO:0007669"/>
    <property type="project" value="TreeGrafter"/>
</dbReference>
<proteinExistence type="inferred from homology"/>
<dbReference type="GO" id="GO:0030313">
    <property type="term" value="C:cell envelope"/>
    <property type="evidence" value="ECO:0007669"/>
    <property type="project" value="UniProtKB-SubCell"/>
</dbReference>
<protein>
    <submittedName>
        <fullName evidence="14">[NiFe]-hydrogenase II apoprotein ferredoxin-type subunit</fullName>
    </submittedName>
</protein>
<evidence type="ECO:0000313" key="14">
    <source>
        <dbReference type="EMBL" id="RLJ70555.1"/>
    </source>
</evidence>